<feature type="domain" description="Tudor" evidence="2">
    <location>
        <begin position="532"/>
        <end position="591"/>
    </location>
</feature>
<reference evidence="4" key="1">
    <citation type="submission" date="2025-08" db="UniProtKB">
        <authorList>
            <consortium name="RefSeq"/>
        </authorList>
    </citation>
    <scope>IDENTIFICATION</scope>
</reference>
<evidence type="ECO:0000313" key="4">
    <source>
        <dbReference type="RefSeq" id="XP_034066728.1"/>
    </source>
</evidence>
<feature type="compositionally biased region" description="Basic and acidic residues" evidence="1">
    <location>
        <begin position="1287"/>
        <end position="1311"/>
    </location>
</feature>
<keyword evidence="3" id="KW-1185">Reference proteome</keyword>
<feature type="compositionally biased region" description="Polar residues" evidence="1">
    <location>
        <begin position="439"/>
        <end position="455"/>
    </location>
</feature>
<evidence type="ECO:0000259" key="2">
    <source>
        <dbReference type="PROSITE" id="PS50304"/>
    </source>
</evidence>
<feature type="domain" description="Tudor" evidence="2">
    <location>
        <begin position="62"/>
        <end position="118"/>
    </location>
</feature>
<feature type="domain" description="Tudor" evidence="2">
    <location>
        <begin position="1014"/>
        <end position="1072"/>
    </location>
</feature>
<feature type="region of interest" description="Disordered" evidence="1">
    <location>
        <begin position="1153"/>
        <end position="1269"/>
    </location>
</feature>
<proteinExistence type="predicted"/>
<sequence length="1556" mass="175417">MCSNPGLPTTGTEVHVVIKRLNLKDRCGIIELWVNMDDERKHIYEQMREEIQNPDRKFAGSEGKLGDLCLVCIDGAWHRARIVSIQSDTCNVFVIDQGLLHITTSKALAWGHKDSFLLPPETESCILANVLFLDNRWPERASKFLMSLRGKKFRGLVQDVLKPNRTLLLDIPMVSKPMCMFGVAKKMAVDEFKCLVQKCLEVDRVTQERNLNVGRKLEKIDQYFYPDLLMNAFEHVIVTEVTNPHNIFCQLHIFSKAVRNIRADMQQHYEKHSDSGETSHLNCGDPCAAKGMDGKWHRSLLKQTLTNDDAVEVFHVDEGKVESVSVGDIRPLYRELLRMPVVTYHCSLEGVTDDGAETTGYLRSLLLNKTQVAKFNRHNKPRDVYHVTLYANCGTCINSSFIQKMGHLASSDVVNTEQDLNVQNTVDVDVLLEETLPNTKNQSVNGWTDEPTTGSKNREQHPSPQIQINGHLPTEVQNTPHDDVFAVGRSFNVMVSCFESLQKFWCQTTEDGDSLGRLMNDLQNHYASAHRQPLVDSICVARSPDNGMWYRAKIMASQHSPVVDVRFIDFGRMRTVPLRDIHLIDPAFLQLNAKAFQCCLCQPPDKKSTNPTWTDREFLKFAESCAKSGIGLTCTVKAATCDEEGLLLNVLDIETPSDGTCRCPTKEYAQNEAHKMQKSPPVQSDSYNYSTQNIQVNGKEKVWITSSGNVNLFHCQLNRNYHLFDKVMKNVKQLLGKQQCKDHPLGLNSICFAKYTDKQWYRGQVVELSPKLKVHFVDYGETLVVNEWDICPCPTGESIVRALPVQAVPLGLFNVPAEVPQEINQWFADHAVGQNLTISVVAKGEKGKLIVELFDGSLSVNAIVRERISNMKPGMMALVQKTDQQLLNIIKRATSNETCARDERSSQPVTKVSLPEIEHEQTLDEGRKTTSEICSNDSEVTQLSLLSCPEGNGNISKYTWPNISESKTVEVYASCIGGPHYFWCEYADEEEQNKVKSLVQEAGLAQQDMTFPETLGPGSPCLALFASDKHWYRAQVLRRVEDTFDVVFIDYGNETEVDIKNVRSVPQCLMEIDPQAFLCSLDGFDMSKGSWDDQVHDVFYNLLVDKVIRVKVLNIEEHSDSVFPQYAVAIECENVVMNTVMQKYWKPLPTEHAKPEMDETETSLQDNQTESNGDVQTESNGDVQTESNGDVQTESNGDVQTESNGDVQTESNGDVQTESNGDVQTESNGDVQTESNGDVQTESNGDVQTESNEDIQTDSNKDNQTEDNQTEDIQMADIQMASNRDIQTESNRDIQTESNKDIQTDSIKDNQTEDIQTEDIQMACNRDIQTESNRDIQTESNGDNQTDSSAAHLNVSTGNVNAGMFKEPSISKDKQVEVYASCIVGPHFFWCEYADEEEQKKVTSLAQEAGLAQQDMTFPETLGPGSPCLALFASDKHWYRAQVLRRVEDTFEVCLSTMETRLKFDIKNVRSVPQSLMEIDPQAFLCSLDGFDMCKGSWDDQVHDVFYNLLVDKLIRVKVLNIEEHSDSVFPQYAVAIECENVVMNTVMQKYWKPLH</sequence>
<dbReference type="SUPFAM" id="SSF63748">
    <property type="entry name" value="Tudor/PWWP/MBT"/>
    <property type="match status" value="6"/>
</dbReference>
<feature type="region of interest" description="Disordered" evidence="1">
    <location>
        <begin position="1287"/>
        <end position="1317"/>
    </location>
</feature>
<evidence type="ECO:0000256" key="1">
    <source>
        <dbReference type="SAM" id="MobiDB-lite"/>
    </source>
</evidence>
<feature type="non-terminal residue" evidence="4">
    <location>
        <position position="1556"/>
    </location>
</feature>
<dbReference type="InParanoid" id="A0A6P8TRD5"/>
<dbReference type="FunFam" id="2.30.30.140:FF:000018">
    <property type="entry name" value="Serine/threonine-protein kinase 31"/>
    <property type="match status" value="1"/>
</dbReference>
<dbReference type="SMART" id="SM00333">
    <property type="entry name" value="TUDOR"/>
    <property type="match status" value="6"/>
</dbReference>
<feature type="region of interest" description="Disordered" evidence="1">
    <location>
        <begin position="439"/>
        <end position="479"/>
    </location>
</feature>
<dbReference type="KEGG" id="gacu:117542941"/>
<name>A0A6P8TRD5_GYMAC</name>
<feature type="domain" description="Tudor" evidence="2">
    <location>
        <begin position="280"/>
        <end position="339"/>
    </location>
</feature>
<dbReference type="InterPro" id="IPR002999">
    <property type="entry name" value="Tudor"/>
</dbReference>
<dbReference type="Proteomes" id="UP000515161">
    <property type="component" value="Unplaced"/>
</dbReference>
<feature type="compositionally biased region" description="Polar residues" evidence="1">
    <location>
        <begin position="1338"/>
        <end position="1351"/>
    </location>
</feature>
<dbReference type="InterPro" id="IPR050621">
    <property type="entry name" value="Tudor_domain_containing"/>
</dbReference>
<dbReference type="PANTHER" id="PTHR22948:SF15">
    <property type="entry name" value="TUDOR DOMAIN-CONTAINING PROTEIN 6"/>
    <property type="match status" value="1"/>
</dbReference>
<feature type="domain" description="Tudor" evidence="2">
    <location>
        <begin position="1421"/>
        <end position="1479"/>
    </location>
</feature>
<evidence type="ECO:0000313" key="3">
    <source>
        <dbReference type="Proteomes" id="UP000515161"/>
    </source>
</evidence>
<gene>
    <name evidence="4" type="primary">LOC117542941</name>
</gene>
<dbReference type="OrthoDB" id="9989103at2759"/>
<dbReference type="PROSITE" id="PS50304">
    <property type="entry name" value="TUDOR"/>
    <property type="match status" value="6"/>
</dbReference>
<dbReference type="Gene3D" id="2.30.30.140">
    <property type="match status" value="6"/>
</dbReference>
<feature type="compositionally biased region" description="Polar residues" evidence="1">
    <location>
        <begin position="1162"/>
        <end position="1250"/>
    </location>
</feature>
<dbReference type="Gene3D" id="2.40.50.90">
    <property type="match status" value="5"/>
</dbReference>
<dbReference type="Pfam" id="PF00567">
    <property type="entry name" value="TUDOR"/>
    <property type="match status" value="6"/>
</dbReference>
<feature type="domain" description="Tudor" evidence="2">
    <location>
        <begin position="744"/>
        <end position="800"/>
    </location>
</feature>
<protein>
    <submittedName>
        <fullName evidence="4">LOW QUALITY PROTEIN: tudor domain-containing protein 6-like</fullName>
    </submittedName>
</protein>
<dbReference type="InterPro" id="IPR035437">
    <property type="entry name" value="SNase_OB-fold_sf"/>
</dbReference>
<dbReference type="PANTHER" id="PTHR22948">
    <property type="entry name" value="TUDOR DOMAIN CONTAINING PROTEIN"/>
    <property type="match status" value="1"/>
</dbReference>
<accession>A0A6P8TRD5</accession>
<feature type="region of interest" description="Disordered" evidence="1">
    <location>
        <begin position="1332"/>
        <end position="1351"/>
    </location>
</feature>
<dbReference type="RefSeq" id="XP_034066728.1">
    <property type="nucleotide sequence ID" value="XM_034210837.1"/>
</dbReference>
<organism evidence="3 4">
    <name type="scientific">Gymnodraco acuticeps</name>
    <name type="common">Antarctic dragonfish</name>
    <dbReference type="NCBI Taxonomy" id="8218"/>
    <lineage>
        <taxon>Eukaryota</taxon>
        <taxon>Metazoa</taxon>
        <taxon>Chordata</taxon>
        <taxon>Craniata</taxon>
        <taxon>Vertebrata</taxon>
        <taxon>Euteleostomi</taxon>
        <taxon>Actinopterygii</taxon>
        <taxon>Neopterygii</taxon>
        <taxon>Teleostei</taxon>
        <taxon>Neoteleostei</taxon>
        <taxon>Acanthomorphata</taxon>
        <taxon>Eupercaria</taxon>
        <taxon>Perciformes</taxon>
        <taxon>Notothenioidei</taxon>
        <taxon>Bathydraconidae</taxon>
        <taxon>Gymnodraco</taxon>
    </lineage>
</organism>
<dbReference type="GeneID" id="117542941"/>